<dbReference type="EMBL" id="BAHC01000104">
    <property type="protein sequence ID" value="GAB90521.1"/>
    <property type="molecule type" value="Genomic_DNA"/>
</dbReference>
<reference evidence="2 3" key="1">
    <citation type="submission" date="2012-08" db="EMBL/GenBank/DDBJ databases">
        <title>Whole genome shotgun sequence of Gordonia rhizosphera NBRC 16068.</title>
        <authorList>
            <person name="Takarada H."/>
            <person name="Isaki S."/>
            <person name="Hosoyama A."/>
            <person name="Tsuchikane K."/>
            <person name="Katsumata H."/>
            <person name="Baba S."/>
            <person name="Ohji S."/>
            <person name="Yamazaki S."/>
            <person name="Fujita N."/>
        </authorList>
    </citation>
    <scope>NUCLEOTIDE SEQUENCE [LARGE SCALE GENOMIC DNA]</scope>
    <source>
        <strain evidence="2 3">NBRC 16068</strain>
    </source>
</reference>
<feature type="domain" description="Restriction endonuclease type II-like" evidence="1">
    <location>
        <begin position="210"/>
        <end position="278"/>
    </location>
</feature>
<dbReference type="STRING" id="1108045.GORHZ_104_00510"/>
<accession>K6W9S8</accession>
<gene>
    <name evidence="2" type="ORF">GORHZ_104_00510</name>
</gene>
<evidence type="ECO:0000313" key="2">
    <source>
        <dbReference type="EMBL" id="GAB90521.1"/>
    </source>
</evidence>
<keyword evidence="3" id="KW-1185">Reference proteome</keyword>
<dbReference type="InterPro" id="IPR011335">
    <property type="entry name" value="Restrct_endonuc-II-like"/>
</dbReference>
<dbReference type="Gene3D" id="3.40.960.10">
    <property type="entry name" value="VSR Endonuclease"/>
    <property type="match status" value="1"/>
</dbReference>
<dbReference type="Proteomes" id="UP000008363">
    <property type="component" value="Unassembled WGS sequence"/>
</dbReference>
<dbReference type="Pfam" id="PF18741">
    <property type="entry name" value="MTES_1575"/>
    <property type="match status" value="1"/>
</dbReference>
<dbReference type="eggNOG" id="COG2852">
    <property type="taxonomic scope" value="Bacteria"/>
</dbReference>
<dbReference type="AlphaFoldDB" id="K6W9S8"/>
<comment type="caution">
    <text evidence="2">The sequence shown here is derived from an EMBL/GenBank/DDBJ whole genome shotgun (WGS) entry which is preliminary data.</text>
</comment>
<proteinExistence type="predicted"/>
<evidence type="ECO:0000259" key="1">
    <source>
        <dbReference type="Pfam" id="PF18741"/>
    </source>
</evidence>
<dbReference type="InterPro" id="IPR049468">
    <property type="entry name" value="Restrct_endonuc-II-like_dom"/>
</dbReference>
<dbReference type="SUPFAM" id="SSF52980">
    <property type="entry name" value="Restriction endonuclease-like"/>
    <property type="match status" value="1"/>
</dbReference>
<protein>
    <recommendedName>
        <fullName evidence="1">Restriction endonuclease type II-like domain-containing protein</fullName>
    </recommendedName>
</protein>
<name>K6W9S8_9ACTN</name>
<sequence>MQNLTPDDRRLIRRQEAIEDCGMTAEQFEAAFRRLHGDQYVSREALLSAREHIVRTVRNADGEPVVGGMAASIMHGCRWYDDDFIIELIRHPTGSGRPGLGSRIHRTDLDATDVMVVDGIRVTTPIRTAFDLGRIAPEWRALGYLDDLVRATDFPIEELHVYAHNRSRRRRIRQLRNLIPLIDANAESPPESWVRLLMLRGDLPTPETQIRVADETGFVFARIDLGYRLPKIAIEYDGEDYHASPEQRASDEARDAKLRDLGWIIIRIDRERLRTAPWSIIIEIDKALRSRGCYY</sequence>
<dbReference type="RefSeq" id="WP_006333352.1">
    <property type="nucleotide sequence ID" value="NZ_BAHC01000104.1"/>
</dbReference>
<organism evidence="2 3">
    <name type="scientific">Gordonia rhizosphera NBRC 16068</name>
    <dbReference type="NCBI Taxonomy" id="1108045"/>
    <lineage>
        <taxon>Bacteria</taxon>
        <taxon>Bacillati</taxon>
        <taxon>Actinomycetota</taxon>
        <taxon>Actinomycetes</taxon>
        <taxon>Mycobacteriales</taxon>
        <taxon>Gordoniaceae</taxon>
        <taxon>Gordonia</taxon>
    </lineage>
</organism>
<dbReference type="OrthoDB" id="3173471at2"/>
<evidence type="ECO:0000313" key="3">
    <source>
        <dbReference type="Proteomes" id="UP000008363"/>
    </source>
</evidence>